<dbReference type="Pfam" id="PF00639">
    <property type="entry name" value="Rotamase"/>
    <property type="match status" value="1"/>
</dbReference>
<comment type="caution">
    <text evidence="9">The sequence shown here is derived from an EMBL/GenBank/DDBJ whole genome shotgun (WGS) entry which is preliminary data.</text>
</comment>
<reference evidence="9 10" key="1">
    <citation type="submission" date="2021-06" db="EMBL/GenBank/DDBJ databases">
        <title>Bacterium isolated from marine sediment.</title>
        <authorList>
            <person name="Zhu K.-L."/>
            <person name="Du Z.-J."/>
            <person name="Liang Q.-Y."/>
        </authorList>
    </citation>
    <scope>NUCLEOTIDE SEQUENCE [LARGE SCALE GENOMIC DNA]</scope>
    <source>
        <strain evidence="9 10">A346</strain>
    </source>
</reference>
<evidence type="ECO:0000256" key="4">
    <source>
        <dbReference type="ARBA" id="ARBA00023186"/>
    </source>
</evidence>
<dbReference type="PROSITE" id="PS50198">
    <property type="entry name" value="PPIC_PPIASE_2"/>
    <property type="match status" value="1"/>
</dbReference>
<name>A0ABS6M8H4_9GAMM</name>
<dbReference type="InterPro" id="IPR000297">
    <property type="entry name" value="PPIase_PpiC"/>
</dbReference>
<dbReference type="RefSeq" id="WP_217333605.1">
    <property type="nucleotide sequence ID" value="NZ_JAHQZT010000002.1"/>
</dbReference>
<keyword evidence="2" id="KW-1003">Cell membrane</keyword>
<protein>
    <submittedName>
        <fullName evidence="9">SurA N-terminal domain-containing protein</fullName>
    </submittedName>
</protein>
<feature type="transmembrane region" description="Helical" evidence="7">
    <location>
        <begin position="12"/>
        <end position="30"/>
    </location>
</feature>
<keyword evidence="4" id="KW-0143">Chaperone</keyword>
<dbReference type="EMBL" id="JAHQZT010000002">
    <property type="protein sequence ID" value="MBV0932186.1"/>
    <property type="molecule type" value="Genomic_DNA"/>
</dbReference>
<keyword evidence="7" id="KW-0812">Transmembrane</keyword>
<keyword evidence="3 7" id="KW-0472">Membrane</keyword>
<evidence type="ECO:0000256" key="6">
    <source>
        <dbReference type="SAM" id="Coils"/>
    </source>
</evidence>
<keyword evidence="5" id="KW-0413">Isomerase</keyword>
<evidence type="ECO:0000256" key="5">
    <source>
        <dbReference type="PROSITE-ProRule" id="PRU00278"/>
    </source>
</evidence>
<evidence type="ECO:0000256" key="3">
    <source>
        <dbReference type="ARBA" id="ARBA00023136"/>
    </source>
</evidence>
<dbReference type="Proteomes" id="UP000755551">
    <property type="component" value="Unassembled WGS sequence"/>
</dbReference>
<dbReference type="PANTHER" id="PTHR47529:SF1">
    <property type="entry name" value="PERIPLASMIC CHAPERONE PPID"/>
    <property type="match status" value="1"/>
</dbReference>
<dbReference type="InterPro" id="IPR052029">
    <property type="entry name" value="PpiD_chaperone"/>
</dbReference>
<evidence type="ECO:0000313" key="9">
    <source>
        <dbReference type="EMBL" id="MBV0932186.1"/>
    </source>
</evidence>
<evidence type="ECO:0000259" key="8">
    <source>
        <dbReference type="PROSITE" id="PS50198"/>
    </source>
</evidence>
<accession>A0ABS6M8H4</accession>
<feature type="coiled-coil region" evidence="6">
    <location>
        <begin position="483"/>
        <end position="510"/>
    </location>
</feature>
<dbReference type="PANTHER" id="PTHR47529">
    <property type="entry name" value="PEPTIDYL-PROLYL CIS-TRANS ISOMERASE D"/>
    <property type="match status" value="1"/>
</dbReference>
<evidence type="ECO:0000313" key="10">
    <source>
        <dbReference type="Proteomes" id="UP000755551"/>
    </source>
</evidence>
<sequence length="627" mass="69520">MLQTIRENSQGIIAKVIVGLIIVTFALFGVESLIGLANSEKAPAEVNGEDVSNIDLQRELELERRQILSRMGEDADPAAIDEVALRRSVLDRLINEKVLLQSAQAQDLHISEQMLDQLIVSQEVFQGEDGRFDRNQFELMLRGQGLTPLMYRDVLRRALLTAQERGAYSLSAFATPAQAQQLAYLAEQTRDIDWVRFSLAEAEASIEIDQDTLSKRYEAEQNRFMTEPQVVLSYVEIEQADFINPDSVSEADLRSAYEQELVRFEADDMRRAAHILLDLDGRSETDVRAEAQQLRERILSGELSFADAAREYSDDLGSSSQGGDLGLNPRGMLVGPFEDTLFAMEEGQLSEPVRTEFGYHLIQLNEIQSSEPPSFEQREADLRRELAAADAEADYVAALERLADLSFSAADLQVPAEELGLEIKQTEAFGETGGNSELTSNPKVIRAAFSADLLNEGLNSSTIELSREKAVVVRVQESIPARQRSLDEVAEQLTSELRQEQAEAALQARLDALVEQLDAGEALETVAEGLNWNQADAVLRDSGEMPLAVNRAAFAMPRPQADKPSLEIVTLPGGDQAIVRLRAVNEPKEVGDPLVEQLQQTLATRQGELFYRAHVQALEAKAEIERN</sequence>
<comment type="subcellular location">
    <subcellularLocation>
        <location evidence="1">Cell membrane</location>
    </subcellularLocation>
</comment>
<feature type="domain" description="PpiC" evidence="8">
    <location>
        <begin position="267"/>
        <end position="366"/>
    </location>
</feature>
<keyword evidence="10" id="KW-1185">Reference proteome</keyword>
<dbReference type="PROSITE" id="PS01096">
    <property type="entry name" value="PPIC_PPIASE_1"/>
    <property type="match status" value="1"/>
</dbReference>
<evidence type="ECO:0000256" key="1">
    <source>
        <dbReference type="ARBA" id="ARBA00004236"/>
    </source>
</evidence>
<organism evidence="9 10">
    <name type="scientific">Marinobacterium weihaiense</name>
    <dbReference type="NCBI Taxonomy" id="2851016"/>
    <lineage>
        <taxon>Bacteria</taxon>
        <taxon>Pseudomonadati</taxon>
        <taxon>Pseudomonadota</taxon>
        <taxon>Gammaproteobacteria</taxon>
        <taxon>Oceanospirillales</taxon>
        <taxon>Oceanospirillaceae</taxon>
        <taxon>Marinobacterium</taxon>
    </lineage>
</organism>
<gene>
    <name evidence="9" type="ORF">KTN04_02380</name>
</gene>
<dbReference type="Pfam" id="PF13624">
    <property type="entry name" value="SurA_N_3"/>
    <property type="match status" value="1"/>
</dbReference>
<keyword evidence="7" id="KW-1133">Transmembrane helix</keyword>
<evidence type="ECO:0000256" key="7">
    <source>
        <dbReference type="SAM" id="Phobius"/>
    </source>
</evidence>
<proteinExistence type="predicted"/>
<keyword evidence="5" id="KW-0697">Rotamase</keyword>
<evidence type="ECO:0000256" key="2">
    <source>
        <dbReference type="ARBA" id="ARBA00022475"/>
    </source>
</evidence>
<dbReference type="InterPro" id="IPR023058">
    <property type="entry name" value="PPIase_PpiC_CS"/>
</dbReference>
<keyword evidence="6" id="KW-0175">Coiled coil</keyword>